<feature type="compositionally biased region" description="Low complexity" evidence="6">
    <location>
        <begin position="195"/>
        <end position="212"/>
    </location>
</feature>
<comment type="subcellular location">
    <subcellularLocation>
        <location evidence="1">Vacuole membrane</location>
        <topology evidence="1">Multi-pass membrane protein</topology>
    </subcellularLocation>
</comment>
<evidence type="ECO:0000256" key="2">
    <source>
        <dbReference type="ARBA" id="ARBA00022554"/>
    </source>
</evidence>
<organism evidence="9 10">
    <name type="scientific">Ophiocordyceps sinensis</name>
    <dbReference type="NCBI Taxonomy" id="72228"/>
    <lineage>
        <taxon>Eukaryota</taxon>
        <taxon>Fungi</taxon>
        <taxon>Dikarya</taxon>
        <taxon>Ascomycota</taxon>
        <taxon>Pezizomycotina</taxon>
        <taxon>Sordariomycetes</taxon>
        <taxon>Hypocreomycetidae</taxon>
        <taxon>Hypocreales</taxon>
        <taxon>Ophiocordycipitaceae</taxon>
        <taxon>Ophiocordyceps</taxon>
    </lineage>
</organism>
<comment type="caution">
    <text evidence="9">The sequence shown here is derived from an EMBL/GenBank/DDBJ whole genome shotgun (WGS) entry which is preliminary data.</text>
</comment>
<evidence type="ECO:0000313" key="10">
    <source>
        <dbReference type="Proteomes" id="UP000557566"/>
    </source>
</evidence>
<gene>
    <name evidence="9" type="ORF">G6O67_004455</name>
</gene>
<reference evidence="9 10" key="1">
    <citation type="journal article" date="2020" name="Genome Biol. Evol.">
        <title>A new high-quality draft genome assembly of the Chinese cordyceps Ophiocordyceps sinensis.</title>
        <authorList>
            <person name="Shu R."/>
            <person name="Zhang J."/>
            <person name="Meng Q."/>
            <person name="Zhang H."/>
            <person name="Zhou G."/>
            <person name="Li M."/>
            <person name="Wu P."/>
            <person name="Zhao Y."/>
            <person name="Chen C."/>
            <person name="Qin Q."/>
        </authorList>
    </citation>
    <scope>NUCLEOTIDE SEQUENCE [LARGE SCALE GENOMIC DNA]</scope>
    <source>
        <strain evidence="9 10">IOZ07</strain>
    </source>
</reference>
<dbReference type="InterPro" id="IPR051572">
    <property type="entry name" value="VTC_Complex_Subunit"/>
</dbReference>
<keyword evidence="5 7" id="KW-0472">Membrane</keyword>
<feature type="domain" description="SPX" evidence="8">
    <location>
        <begin position="1"/>
        <end position="163"/>
    </location>
</feature>
<evidence type="ECO:0000259" key="8">
    <source>
        <dbReference type="PROSITE" id="PS51382"/>
    </source>
</evidence>
<evidence type="ECO:0000256" key="1">
    <source>
        <dbReference type="ARBA" id="ARBA00004128"/>
    </source>
</evidence>
<dbReference type="AlphaFoldDB" id="A0A8H4M183"/>
<evidence type="ECO:0000256" key="5">
    <source>
        <dbReference type="ARBA" id="ARBA00023136"/>
    </source>
</evidence>
<evidence type="ECO:0000313" key="9">
    <source>
        <dbReference type="EMBL" id="KAF4508017.1"/>
    </source>
</evidence>
<accession>A0A8H4M183</accession>
<feature type="transmembrane region" description="Helical" evidence="7">
    <location>
        <begin position="359"/>
        <end position="379"/>
    </location>
</feature>
<dbReference type="PROSITE" id="PS51382">
    <property type="entry name" value="SPX"/>
    <property type="match status" value="1"/>
</dbReference>
<evidence type="ECO:0000256" key="7">
    <source>
        <dbReference type="SAM" id="Phobius"/>
    </source>
</evidence>
<dbReference type="OrthoDB" id="5588846at2759"/>
<feature type="transmembrane region" description="Helical" evidence="7">
    <location>
        <begin position="391"/>
        <end position="412"/>
    </location>
</feature>
<dbReference type="InterPro" id="IPR004331">
    <property type="entry name" value="SPX_dom"/>
</dbReference>
<name>A0A8H4M183_9HYPO</name>
<keyword evidence="2" id="KW-0926">Vacuole</keyword>
<proteinExistence type="predicted"/>
<keyword evidence="3 7" id="KW-0812">Transmembrane</keyword>
<dbReference type="PANTHER" id="PTHR46140:SF1">
    <property type="entry name" value="VACUOLAR TRANSPORTER CHAPERONE COMPLEX SUBUNIT 4-RELATED"/>
    <property type="match status" value="1"/>
</dbReference>
<evidence type="ECO:0000256" key="4">
    <source>
        <dbReference type="ARBA" id="ARBA00022989"/>
    </source>
</evidence>
<keyword evidence="4 7" id="KW-1133">Transmembrane helix</keyword>
<protein>
    <recommendedName>
        <fullName evidence="8">SPX domain-containing protein</fullName>
    </recommendedName>
</protein>
<dbReference type="CDD" id="cd14474">
    <property type="entry name" value="SPX_YDR089W"/>
    <property type="match status" value="1"/>
</dbReference>
<dbReference type="Proteomes" id="UP000557566">
    <property type="component" value="Unassembled WGS sequence"/>
</dbReference>
<feature type="transmembrane region" description="Helical" evidence="7">
    <location>
        <begin position="424"/>
        <end position="446"/>
    </location>
</feature>
<dbReference type="EMBL" id="JAAVMX010000005">
    <property type="protein sequence ID" value="KAF4508017.1"/>
    <property type="molecule type" value="Genomic_DNA"/>
</dbReference>
<dbReference type="PANTHER" id="PTHR46140">
    <property type="entry name" value="VACUOLAR TRANSPORTER CHAPERONE 1-RELATED"/>
    <property type="match status" value="1"/>
</dbReference>
<evidence type="ECO:0000256" key="3">
    <source>
        <dbReference type="ARBA" id="ARBA00022692"/>
    </source>
</evidence>
<dbReference type="GO" id="GO:0006799">
    <property type="term" value="P:polyphosphate biosynthetic process"/>
    <property type="evidence" value="ECO:0007669"/>
    <property type="project" value="UniProtKB-ARBA"/>
</dbReference>
<sequence length="449" mass="50431">MKYGRQLEQESGPEWSLHNLDYDSLKHEIKAHTTRDQAAAMTIPGHPDLALRTFEDGLYMELDRQHDRLHLFVNSKADEISRRLEHLNCNIQRWIGKCASGDDTSISLKRQRRFAKYERQLLRCCQDIFALSRFANAQVVAFHKILKKYRKRTGSSTLTARFTETVLGNPKSFTKRDLTPLQARYHDIHGDLRASAPSLSKPSSPSSAELSQPEPPSPGKPRVAFDRLPVADMEPRIKYWNEYDDGSDGGEPEDEYALYINPDDQGDFPGLAYVRAITTLPYEKAKQWFERRKSGEEARPLLSSAHARPTYSSWAIESEEEGYSSSDGIPQEGYSACCALPSTSEQKATRYREKMLSRGTVGCFLTSFVLLTIAGLLIWTGKRKLRVEVDAGVTLGVMVSLLCACTGLGMTLYRRDRLKTMHRVVVGGAFVASCLLNGVLLIMVLGSTP</sequence>
<dbReference type="GO" id="GO:0005774">
    <property type="term" value="C:vacuolar membrane"/>
    <property type="evidence" value="ECO:0007669"/>
    <property type="project" value="UniProtKB-SubCell"/>
</dbReference>
<feature type="region of interest" description="Disordered" evidence="6">
    <location>
        <begin position="193"/>
        <end position="227"/>
    </location>
</feature>
<evidence type="ECO:0000256" key="6">
    <source>
        <dbReference type="SAM" id="MobiDB-lite"/>
    </source>
</evidence>
<keyword evidence="10" id="KW-1185">Reference proteome</keyword>